<protein>
    <submittedName>
        <fullName evidence="4">Uncharacterized protein</fullName>
    </submittedName>
</protein>
<dbReference type="Pfam" id="PF25151">
    <property type="entry name" value="TPR_Trm732_C"/>
    <property type="match status" value="1"/>
</dbReference>
<dbReference type="PANTHER" id="PTHR14387">
    <property type="entry name" value="THADA/DEATH RECEPTOR INTERACTING PROTEIN"/>
    <property type="match status" value="1"/>
</dbReference>
<dbReference type="GO" id="GO:0030488">
    <property type="term" value="P:tRNA methylation"/>
    <property type="evidence" value="ECO:0007669"/>
    <property type="project" value="TreeGrafter"/>
</dbReference>
<dbReference type="OrthoDB" id="73997at2759"/>
<keyword evidence="5" id="KW-1185">Reference proteome</keyword>
<feature type="non-terminal residue" evidence="4">
    <location>
        <position position="294"/>
    </location>
</feature>
<dbReference type="Pfam" id="PF10350">
    <property type="entry name" value="DUF2428"/>
    <property type="match status" value="1"/>
</dbReference>
<dbReference type="EMBL" id="ASPP01018247">
    <property type="protein sequence ID" value="ETO16443.1"/>
    <property type="molecule type" value="Genomic_DNA"/>
</dbReference>
<organism evidence="4 5">
    <name type="scientific">Reticulomyxa filosa</name>
    <dbReference type="NCBI Taxonomy" id="46433"/>
    <lineage>
        <taxon>Eukaryota</taxon>
        <taxon>Sar</taxon>
        <taxon>Rhizaria</taxon>
        <taxon>Retaria</taxon>
        <taxon>Foraminifera</taxon>
        <taxon>Monothalamids</taxon>
        <taxon>Reticulomyxidae</taxon>
        <taxon>Reticulomyxa</taxon>
    </lineage>
</organism>
<dbReference type="GO" id="GO:0005829">
    <property type="term" value="C:cytosol"/>
    <property type="evidence" value="ECO:0007669"/>
    <property type="project" value="TreeGrafter"/>
</dbReference>
<sequence>MLIELVHSWLNDSLRFIHNEGEHHWIRRSAGFPFIFISILKAESKVLSSELRLLKRTMEELLDIARDDKQWASKVVALNVLTFIFKNASFGKSVVAYIAEAFQIALPGNVTSFSFFFSFKSDRRTFIIYVYIYIYIGFAHNEWAVRNSCMLCFSAILSRAILRTETLTTMEKENRSGANELAATNEEMNLSLAFNGEAGDEEERSQHTLIPVKFLHPSKITADTNSGVGHSETALWLLEQSQAMSSLQNIGTTASSFFIQFPTLHPFLLEHLQYSTHSDSHLHPCLFPLLLLLS</sequence>
<evidence type="ECO:0000256" key="1">
    <source>
        <dbReference type="ARBA" id="ARBA00022694"/>
    </source>
</evidence>
<comment type="caution">
    <text evidence="4">The sequence shown here is derived from an EMBL/GenBank/DDBJ whole genome shotgun (WGS) entry which is preliminary data.</text>
</comment>
<keyword evidence="1" id="KW-0819">tRNA processing</keyword>
<accession>X6MR31</accession>
<dbReference type="Proteomes" id="UP000023152">
    <property type="component" value="Unassembled WGS sequence"/>
</dbReference>
<feature type="domain" description="tRNA (32-2'-O)-methyltransferase regulator THADA-like C-terminal TPR repeats region" evidence="3">
    <location>
        <begin position="246"/>
        <end position="294"/>
    </location>
</feature>
<name>X6MR31_RETFI</name>
<evidence type="ECO:0000313" key="5">
    <source>
        <dbReference type="Proteomes" id="UP000023152"/>
    </source>
</evidence>
<evidence type="ECO:0000313" key="4">
    <source>
        <dbReference type="EMBL" id="ETO16443.1"/>
    </source>
</evidence>
<dbReference type="PANTHER" id="PTHR14387:SF0">
    <property type="entry name" value="DUF2428 DOMAIN-CONTAINING PROTEIN"/>
    <property type="match status" value="1"/>
</dbReference>
<gene>
    <name evidence="4" type="ORF">RFI_20897</name>
</gene>
<evidence type="ECO:0000259" key="2">
    <source>
        <dbReference type="Pfam" id="PF10350"/>
    </source>
</evidence>
<dbReference type="AlphaFoldDB" id="X6MR31"/>
<evidence type="ECO:0000259" key="3">
    <source>
        <dbReference type="Pfam" id="PF25151"/>
    </source>
</evidence>
<proteinExistence type="predicted"/>
<feature type="domain" description="DUF2428" evidence="2">
    <location>
        <begin position="4"/>
        <end position="106"/>
    </location>
</feature>
<dbReference type="InterPro" id="IPR056842">
    <property type="entry name" value="THADA-like_TPR_C"/>
</dbReference>
<reference evidence="4 5" key="1">
    <citation type="journal article" date="2013" name="Curr. Biol.">
        <title>The Genome of the Foraminiferan Reticulomyxa filosa.</title>
        <authorList>
            <person name="Glockner G."/>
            <person name="Hulsmann N."/>
            <person name="Schleicher M."/>
            <person name="Noegel A.A."/>
            <person name="Eichinger L."/>
            <person name="Gallinger C."/>
            <person name="Pawlowski J."/>
            <person name="Sierra R."/>
            <person name="Euteneuer U."/>
            <person name="Pillet L."/>
            <person name="Moustafa A."/>
            <person name="Platzer M."/>
            <person name="Groth M."/>
            <person name="Szafranski K."/>
            <person name="Schliwa M."/>
        </authorList>
    </citation>
    <scope>NUCLEOTIDE SEQUENCE [LARGE SCALE GENOMIC DNA]</scope>
</reference>
<dbReference type="InterPro" id="IPR019442">
    <property type="entry name" value="THADA/TRM732_DUF2428"/>
</dbReference>
<dbReference type="InterPro" id="IPR051954">
    <property type="entry name" value="tRNA_methyltransferase_THADA"/>
</dbReference>